<feature type="domain" description="J" evidence="11">
    <location>
        <begin position="523"/>
        <end position="584"/>
    </location>
</feature>
<reference evidence="13 14" key="1">
    <citation type="submission" date="2012-05" db="EMBL/GenBank/DDBJ databases">
        <title>Recombination and specialization in a pathogen metapopulation.</title>
        <authorList>
            <person name="Gardiner A."/>
            <person name="Kemen E."/>
            <person name="Schultz-Larsen T."/>
            <person name="MacLean D."/>
            <person name="Van Oosterhout C."/>
            <person name="Jones J.D.G."/>
        </authorList>
    </citation>
    <scope>NUCLEOTIDE SEQUENCE [LARGE SCALE GENOMIC DNA]</scope>
    <source>
        <strain evidence="13 14">Ac Nc2</strain>
    </source>
</reference>
<feature type="compositionally biased region" description="Basic and acidic residues" evidence="10">
    <location>
        <begin position="110"/>
        <end position="128"/>
    </location>
</feature>
<feature type="domain" description="CR-type" evidence="12">
    <location>
        <begin position="635"/>
        <end position="719"/>
    </location>
</feature>
<evidence type="ECO:0000259" key="12">
    <source>
        <dbReference type="PROSITE" id="PS51188"/>
    </source>
</evidence>
<evidence type="ECO:0000256" key="10">
    <source>
        <dbReference type="SAM" id="MobiDB-lite"/>
    </source>
</evidence>
<dbReference type="InterPro" id="IPR036915">
    <property type="entry name" value="Cyclin-like_sf"/>
</dbReference>
<dbReference type="InterPro" id="IPR006671">
    <property type="entry name" value="Cyclin_N"/>
</dbReference>
<dbReference type="EMBL" id="CAIX01000250">
    <property type="protein sequence ID" value="CCI48831.1"/>
    <property type="molecule type" value="Genomic_DNA"/>
</dbReference>
<dbReference type="CDD" id="cd06257">
    <property type="entry name" value="DnaJ"/>
    <property type="match status" value="1"/>
</dbReference>
<dbReference type="GO" id="GO:0009408">
    <property type="term" value="P:response to heat"/>
    <property type="evidence" value="ECO:0007669"/>
    <property type="project" value="InterPro"/>
</dbReference>
<evidence type="ECO:0008006" key="15">
    <source>
        <dbReference type="Google" id="ProtNLM"/>
    </source>
</evidence>
<dbReference type="CDD" id="cd20537">
    <property type="entry name" value="CYCLIN_CCNO-like_rpt2"/>
    <property type="match status" value="1"/>
</dbReference>
<dbReference type="Gene3D" id="2.10.230.10">
    <property type="entry name" value="Heat shock protein DnaJ, cysteine-rich domain"/>
    <property type="match status" value="1"/>
</dbReference>
<dbReference type="PROSITE" id="PS51188">
    <property type="entry name" value="ZF_CR"/>
    <property type="match status" value="1"/>
</dbReference>
<dbReference type="Pfam" id="PF01556">
    <property type="entry name" value="DnaJ_C"/>
    <property type="match status" value="1"/>
</dbReference>
<dbReference type="PROSITE" id="PS50076">
    <property type="entry name" value="DNAJ_2"/>
    <property type="match status" value="1"/>
</dbReference>
<feature type="zinc finger region" description="CR-type" evidence="8">
    <location>
        <begin position="635"/>
        <end position="719"/>
    </location>
</feature>
<evidence type="ECO:0000256" key="3">
    <source>
        <dbReference type="ARBA" id="ARBA00022737"/>
    </source>
</evidence>
<proteinExistence type="inferred from homology"/>
<dbReference type="SUPFAM" id="SSF47954">
    <property type="entry name" value="Cyclin-like"/>
    <property type="match status" value="2"/>
</dbReference>
<dbReference type="InterPro" id="IPR036869">
    <property type="entry name" value="J_dom_sf"/>
</dbReference>
<evidence type="ECO:0000259" key="11">
    <source>
        <dbReference type="PROSITE" id="PS50076"/>
    </source>
</evidence>
<dbReference type="FunFam" id="2.60.260.20:FF:000003">
    <property type="entry name" value="DnaJ subfamily A member 2"/>
    <property type="match status" value="1"/>
</dbReference>
<dbReference type="GO" id="GO:0051082">
    <property type="term" value="F:unfolded protein binding"/>
    <property type="evidence" value="ECO:0007669"/>
    <property type="project" value="InterPro"/>
</dbReference>
<dbReference type="Pfam" id="PF02984">
    <property type="entry name" value="Cyclin_C"/>
    <property type="match status" value="1"/>
</dbReference>
<keyword evidence="2 8" id="KW-0479">Metal-binding</keyword>
<dbReference type="InterPro" id="IPR001305">
    <property type="entry name" value="HSP_DnaJ_Cys-rich_dom"/>
</dbReference>
<evidence type="ECO:0000256" key="1">
    <source>
        <dbReference type="ARBA" id="ARBA00022618"/>
    </source>
</evidence>
<keyword evidence="3" id="KW-0677">Repeat</keyword>
<evidence type="ECO:0000313" key="13">
    <source>
        <dbReference type="EMBL" id="CCI48831.1"/>
    </source>
</evidence>
<organism evidence="13 14">
    <name type="scientific">Albugo candida</name>
    <dbReference type="NCBI Taxonomy" id="65357"/>
    <lineage>
        <taxon>Eukaryota</taxon>
        <taxon>Sar</taxon>
        <taxon>Stramenopiles</taxon>
        <taxon>Oomycota</taxon>
        <taxon>Peronosporomycetes</taxon>
        <taxon>Albuginales</taxon>
        <taxon>Albuginaceae</taxon>
        <taxon>Albugo</taxon>
    </lineage>
</organism>
<feature type="compositionally biased region" description="Basic and acidic residues" evidence="10">
    <location>
        <begin position="884"/>
        <end position="904"/>
    </location>
</feature>
<evidence type="ECO:0000256" key="4">
    <source>
        <dbReference type="ARBA" id="ARBA00022771"/>
    </source>
</evidence>
<dbReference type="SMART" id="SM00271">
    <property type="entry name" value="DnaJ"/>
    <property type="match status" value="1"/>
</dbReference>
<evidence type="ECO:0000256" key="9">
    <source>
        <dbReference type="RuleBase" id="RU000383"/>
    </source>
</evidence>
<dbReference type="GO" id="GO:0005524">
    <property type="term" value="F:ATP binding"/>
    <property type="evidence" value="ECO:0007669"/>
    <property type="project" value="InterPro"/>
</dbReference>
<dbReference type="SMART" id="SM00385">
    <property type="entry name" value="CYCLIN"/>
    <property type="match status" value="2"/>
</dbReference>
<dbReference type="InterPro" id="IPR012724">
    <property type="entry name" value="DnaJ"/>
</dbReference>
<dbReference type="GO" id="GO:0051301">
    <property type="term" value="P:cell division"/>
    <property type="evidence" value="ECO:0007669"/>
    <property type="project" value="UniProtKB-KW"/>
</dbReference>
<evidence type="ECO:0000256" key="7">
    <source>
        <dbReference type="ARBA" id="ARBA00023306"/>
    </source>
</evidence>
<feature type="region of interest" description="Disordered" evidence="10">
    <location>
        <begin position="28"/>
        <end position="48"/>
    </location>
</feature>
<dbReference type="FunFam" id="2.60.260.20:FF:000068">
    <property type="entry name" value="Chaperone protein dnaJ 3"/>
    <property type="match status" value="1"/>
</dbReference>
<evidence type="ECO:0000256" key="2">
    <source>
        <dbReference type="ARBA" id="ARBA00022723"/>
    </source>
</evidence>
<evidence type="ECO:0000256" key="5">
    <source>
        <dbReference type="ARBA" id="ARBA00022833"/>
    </source>
</evidence>
<dbReference type="GO" id="GO:0008270">
    <property type="term" value="F:zinc ion binding"/>
    <property type="evidence" value="ECO:0007669"/>
    <property type="project" value="UniProtKB-KW"/>
</dbReference>
<dbReference type="CDD" id="cd10719">
    <property type="entry name" value="DnaJ_zf"/>
    <property type="match status" value="1"/>
</dbReference>
<dbReference type="FunFam" id="1.10.472.10:FF:000001">
    <property type="entry name" value="G2/mitotic-specific cyclin"/>
    <property type="match status" value="1"/>
</dbReference>
<keyword evidence="7" id="KW-0131">Cell cycle</keyword>
<dbReference type="SUPFAM" id="SSF49493">
    <property type="entry name" value="HSP40/DnaJ peptide-binding domain"/>
    <property type="match status" value="2"/>
</dbReference>
<dbReference type="Gene3D" id="1.10.287.110">
    <property type="entry name" value="DnaJ domain"/>
    <property type="match status" value="1"/>
</dbReference>
<dbReference type="STRING" id="65357.A0A024GQK4"/>
<dbReference type="PANTHER" id="PTHR43888">
    <property type="entry name" value="DNAJ-LIKE-2, ISOFORM A-RELATED"/>
    <property type="match status" value="1"/>
</dbReference>
<evidence type="ECO:0000256" key="6">
    <source>
        <dbReference type="ARBA" id="ARBA00023127"/>
    </source>
</evidence>
<accession>A0A024GQK4</accession>
<dbReference type="Gene3D" id="1.10.472.10">
    <property type="entry name" value="Cyclin-like"/>
    <property type="match status" value="2"/>
</dbReference>
<dbReference type="OrthoDB" id="550424at2759"/>
<dbReference type="InterPro" id="IPR004367">
    <property type="entry name" value="Cyclin_C-dom"/>
</dbReference>
<dbReference type="InterPro" id="IPR044713">
    <property type="entry name" value="DNJA1/2-like"/>
</dbReference>
<dbReference type="PRINTS" id="PR00625">
    <property type="entry name" value="JDOMAIN"/>
</dbReference>
<dbReference type="Gene3D" id="2.60.260.20">
    <property type="entry name" value="Urease metallochaperone UreE, N-terminal domain"/>
    <property type="match status" value="2"/>
</dbReference>
<keyword evidence="5 8" id="KW-0862">Zinc</keyword>
<dbReference type="GO" id="GO:0030544">
    <property type="term" value="F:Hsp70 protein binding"/>
    <property type="evidence" value="ECO:0007669"/>
    <property type="project" value="InterPro"/>
</dbReference>
<dbReference type="GO" id="GO:0006457">
    <property type="term" value="P:protein folding"/>
    <property type="evidence" value="ECO:0007669"/>
    <property type="project" value="InterPro"/>
</dbReference>
<feature type="compositionally biased region" description="Low complexity" evidence="10">
    <location>
        <begin position="93"/>
        <end position="107"/>
    </location>
</feature>
<dbReference type="PROSITE" id="PS00636">
    <property type="entry name" value="DNAJ_1"/>
    <property type="match status" value="1"/>
</dbReference>
<dbReference type="InParanoid" id="A0A024GQK4"/>
<dbReference type="Pfam" id="PF00684">
    <property type="entry name" value="DnaJ_CXXCXGXG"/>
    <property type="match status" value="1"/>
</dbReference>
<evidence type="ECO:0000313" key="14">
    <source>
        <dbReference type="Proteomes" id="UP000053237"/>
    </source>
</evidence>
<dbReference type="FunFam" id="1.10.287.110:FF:000041">
    <property type="entry name" value="Chaperone protein DNAj, putative"/>
    <property type="match status" value="1"/>
</dbReference>
<comment type="similarity">
    <text evidence="9">Belongs to the cyclin family.</text>
</comment>
<keyword evidence="14" id="KW-1185">Reference proteome</keyword>
<feature type="region of interest" description="Disordered" evidence="10">
    <location>
        <begin position="93"/>
        <end position="129"/>
    </location>
</feature>
<evidence type="ECO:0000256" key="8">
    <source>
        <dbReference type="PROSITE-ProRule" id="PRU00546"/>
    </source>
</evidence>
<keyword evidence="6 9" id="KW-0195">Cyclin</keyword>
<dbReference type="SUPFAM" id="SSF57938">
    <property type="entry name" value="DnaJ/Hsp40 cysteine-rich domain"/>
    <property type="match status" value="1"/>
</dbReference>
<dbReference type="HAMAP" id="MF_01152">
    <property type="entry name" value="DnaJ"/>
    <property type="match status" value="1"/>
</dbReference>
<dbReference type="AlphaFoldDB" id="A0A024GQK4"/>
<dbReference type="Proteomes" id="UP000053237">
    <property type="component" value="Unassembled WGS sequence"/>
</dbReference>
<feature type="region of interest" description="Disordered" evidence="10">
    <location>
        <begin position="884"/>
        <end position="912"/>
    </location>
</feature>
<protein>
    <recommendedName>
        <fullName evidence="15">J domain-containing protein</fullName>
    </recommendedName>
</protein>
<dbReference type="InterPro" id="IPR008971">
    <property type="entry name" value="HSP40/DnaJ_pept-bd"/>
</dbReference>
<dbReference type="InterPro" id="IPR013763">
    <property type="entry name" value="Cyclin-like_dom"/>
</dbReference>
<comment type="caution">
    <text evidence="13">The sequence shown here is derived from an EMBL/GenBank/DDBJ whole genome shotgun (WGS) entry which is preliminary data.</text>
</comment>
<dbReference type="InterPro" id="IPR036410">
    <property type="entry name" value="HSP_DnaJ_Cys-rich_dom_sf"/>
</dbReference>
<dbReference type="Pfam" id="PF00134">
    <property type="entry name" value="Cyclin_N"/>
    <property type="match status" value="1"/>
</dbReference>
<dbReference type="CDD" id="cd10747">
    <property type="entry name" value="DnaJ_C"/>
    <property type="match status" value="1"/>
</dbReference>
<dbReference type="Pfam" id="PF00226">
    <property type="entry name" value="DnaJ"/>
    <property type="match status" value="1"/>
</dbReference>
<keyword evidence="1" id="KW-0132">Cell division</keyword>
<dbReference type="SMART" id="SM01332">
    <property type="entry name" value="Cyclin_C"/>
    <property type="match status" value="1"/>
</dbReference>
<dbReference type="InterPro" id="IPR002939">
    <property type="entry name" value="DnaJ_C"/>
</dbReference>
<dbReference type="InterPro" id="IPR018253">
    <property type="entry name" value="DnaJ_domain_CS"/>
</dbReference>
<dbReference type="InterPro" id="IPR001623">
    <property type="entry name" value="DnaJ_domain"/>
</dbReference>
<dbReference type="FunFam" id="2.10.230.10:FF:000001">
    <property type="entry name" value="DnaJ subfamily A member 2"/>
    <property type="match status" value="1"/>
</dbReference>
<sequence length="912" mass="103439">MQTRRQSTHLKTKGRLYYENGIAISSTTDQNVPAKKDTGPRKRKREALHDISNKVAGKYDFQSNSPSLNSTNTHKSIYNYNTELTGQLFGTSTRTRSTFGAGTTATGAIRRSDTTSKRQRHQDTETNRKQTSLLQFQTRALGSNITLKSYQKRNLQQPQVIPRYIPRPRLFRYNHKDSGFDQKYYEANIRDVDALYANSPQHCTKVVHDMDAFYRKHEEKYLVQPYYIGTVQMDINEKMRTILIDWLVEVCEEYELQSQTFQKAVHLVDRCLMQFKINRKEFQLLGCACMMIAAKFEEVYGPNVDEFVYISDQTYTSDQMLEMELRILRALEFRVASTTCSHFLNRLVCVGCEKPLQESLAFYLCDFAVLFYSMLQFKPSKIASAAIYLARVTTNEQFGWTPNLHHISEYSAFDIKECVHTLHLLHREENAVLRAHRENAKAVSEKFSSDKYHQVSSLEAVDSLRLEKSFQVYNKELYVYVPRESTNQATDTYIMFGGGFESFFGGGFDGGGASASKPVDNNKFYEILGVSKTATATEIKKSYRKLALKNHPDKGGDPELFKHMTVAYEVLSDPEKRELYDQYGEEGLQNGAGGADASDLFSQFFKGGSRRRTGPQKGEDLTHPLKVSLEDLYNGKTVKLAVNRDVLCSRCDGRGGAEGAEKTCDTCQGRGMRVQLRQIGPGMVQQMQSVCSDCRGQGKTIRESDRCKTCKGKKVTKERKVLEVNIEKGMRHGQRITFSGEADQAPGVLPGDIIFVIQEKEHSIFQRKGGNLIMEKKISLVESLCGFEAIVEHLDGRHLHIKTNPGEIIKPNQFKSIQGEGMPTHGNPFIKGQLVIMFKIQFPESGSMTEKQLSTLRSVLPPAPSVPHIADAEECFLSDFDAEAAQREQQQQREAYDSDDDRGGQRVQCQQQ</sequence>
<name>A0A024GQK4_9STRA</name>
<dbReference type="SUPFAM" id="SSF46565">
    <property type="entry name" value="Chaperone J-domain"/>
    <property type="match status" value="1"/>
</dbReference>
<keyword evidence="4 8" id="KW-0863">Zinc-finger</keyword>
<gene>
    <name evidence="13" type="ORF">BN9_100300</name>
</gene>